<evidence type="ECO:0000313" key="3">
    <source>
        <dbReference type="Proteomes" id="UP000706891"/>
    </source>
</evidence>
<dbReference type="EMBL" id="JACJJG010000064">
    <property type="protein sequence ID" value="MBM6674268.1"/>
    <property type="molecule type" value="Genomic_DNA"/>
</dbReference>
<dbReference type="Pfam" id="PF13676">
    <property type="entry name" value="TIR_2"/>
    <property type="match status" value="1"/>
</dbReference>
<keyword evidence="3" id="KW-1185">Reference proteome</keyword>
<gene>
    <name evidence="2" type="ORF">H6A34_10325</name>
</gene>
<protein>
    <submittedName>
        <fullName evidence="2">Toll/interleukin-1 receptor domain-containing protein</fullName>
    </submittedName>
</protein>
<evidence type="ECO:0000313" key="2">
    <source>
        <dbReference type="EMBL" id="MBM6674268.1"/>
    </source>
</evidence>
<dbReference type="Gene3D" id="3.40.50.10140">
    <property type="entry name" value="Toll/interleukin-1 receptor homology (TIR) domain"/>
    <property type="match status" value="1"/>
</dbReference>
<accession>A0A938WU33</accession>
<dbReference type="GO" id="GO:0007165">
    <property type="term" value="P:signal transduction"/>
    <property type="evidence" value="ECO:0007669"/>
    <property type="project" value="InterPro"/>
</dbReference>
<comment type="caution">
    <text evidence="2">The sequence shown here is derived from an EMBL/GenBank/DDBJ whole genome shotgun (WGS) entry which is preliminary data.</text>
</comment>
<keyword evidence="2" id="KW-0675">Receptor</keyword>
<dbReference type="SUPFAM" id="SSF52200">
    <property type="entry name" value="Toll/Interleukin receptor TIR domain"/>
    <property type="match status" value="1"/>
</dbReference>
<evidence type="ECO:0000259" key="1">
    <source>
        <dbReference type="PROSITE" id="PS50104"/>
    </source>
</evidence>
<dbReference type="InterPro" id="IPR035897">
    <property type="entry name" value="Toll_tir_struct_dom_sf"/>
</dbReference>
<dbReference type="AlphaFoldDB" id="A0A938WU33"/>
<sequence>MKYQVIPLGTPWRIDDLRNVLLDFPDIHIININDVEKYNPVLYLYYGYSTNDAVISDKNLEDRLKQIISQKSIQPIATQPGDFKTNIPKPLKPLNGFFLDETDFSIQALKNLILSYFGILEGNRKVFISYHRDDLEKLAQNLFDRLIKKKYIPFLDSYSLKAGVDFQEYLRHELVDSDIIILLDTPGFNSSPYCMEEFNIANAENIPVLDIRFSIDEKKNMHQFCDYKDYQLTLEQANSDDKLPEEIILLMERSRANAFCIKRKFVLDEFNKRCSDLGLHIVEQGDFLLSDATHECFYPTTHIPDARKVFDIDQRFKKTPLFSTYTKQVLYNGNYCRPDIEKHLEWLNNNLPIKVYNVTK</sequence>
<dbReference type="InterPro" id="IPR000157">
    <property type="entry name" value="TIR_dom"/>
</dbReference>
<dbReference type="PROSITE" id="PS50104">
    <property type="entry name" value="TIR"/>
    <property type="match status" value="1"/>
</dbReference>
<proteinExistence type="predicted"/>
<reference evidence="2" key="1">
    <citation type="submission" date="2020-08" db="EMBL/GenBank/DDBJ databases">
        <authorList>
            <person name="Cejkova D."/>
            <person name="Kubasova T."/>
            <person name="Jahodarova E."/>
            <person name="Rychlik I."/>
        </authorList>
    </citation>
    <scope>NUCLEOTIDE SEQUENCE</scope>
    <source>
        <strain evidence="2">An824</strain>
    </source>
</reference>
<dbReference type="Proteomes" id="UP000706891">
    <property type="component" value="Unassembled WGS sequence"/>
</dbReference>
<organism evidence="2 3">
    <name type="scientific">Marseilla massiliensis</name>
    <dbReference type="NCBI Taxonomy" id="1841864"/>
    <lineage>
        <taxon>Bacteria</taxon>
        <taxon>Pseudomonadati</taxon>
        <taxon>Bacteroidota</taxon>
        <taxon>Bacteroidia</taxon>
        <taxon>Bacteroidales</taxon>
        <taxon>Prevotellaceae</taxon>
        <taxon>Marseilla</taxon>
    </lineage>
</organism>
<name>A0A938WU33_9BACT</name>
<feature type="domain" description="TIR" evidence="1">
    <location>
        <begin position="122"/>
        <end position="254"/>
    </location>
</feature>
<dbReference type="RefSeq" id="WP_205105450.1">
    <property type="nucleotide sequence ID" value="NZ_JACJJG010000064.1"/>
</dbReference>
<reference evidence="2" key="2">
    <citation type="journal article" date="2021" name="Sci. Rep.">
        <title>The distribution of antibiotic resistance genes in chicken gut microbiota commensals.</title>
        <authorList>
            <person name="Juricova H."/>
            <person name="Matiasovicova J."/>
            <person name="Kubasova T."/>
            <person name="Cejkova D."/>
            <person name="Rychlik I."/>
        </authorList>
    </citation>
    <scope>NUCLEOTIDE SEQUENCE</scope>
    <source>
        <strain evidence="2">An824</strain>
    </source>
</reference>